<dbReference type="Proteomes" id="UP001139179">
    <property type="component" value="Unassembled WGS sequence"/>
</dbReference>
<dbReference type="NCBIfam" id="TIGR02876">
    <property type="entry name" value="spore_yqfD"/>
    <property type="match status" value="1"/>
</dbReference>
<keyword evidence="1" id="KW-0812">Transmembrane</keyword>
<evidence type="ECO:0000256" key="1">
    <source>
        <dbReference type="SAM" id="Phobius"/>
    </source>
</evidence>
<dbReference type="PIRSF" id="PIRSF029895">
    <property type="entry name" value="SpoIV"/>
    <property type="match status" value="1"/>
</dbReference>
<dbReference type="EMBL" id="JAMBOL010000001">
    <property type="protein sequence ID" value="MCM3712831.1"/>
    <property type="molecule type" value="Genomic_DNA"/>
</dbReference>
<accession>A0A9X2DLT6</accession>
<organism evidence="2 3">
    <name type="scientific">Halalkalibacter oceani</name>
    <dbReference type="NCBI Taxonomy" id="1653776"/>
    <lineage>
        <taxon>Bacteria</taxon>
        <taxon>Bacillati</taxon>
        <taxon>Bacillota</taxon>
        <taxon>Bacilli</taxon>
        <taxon>Bacillales</taxon>
        <taxon>Bacillaceae</taxon>
        <taxon>Halalkalibacter</taxon>
    </lineage>
</organism>
<reference evidence="2" key="1">
    <citation type="submission" date="2022-05" db="EMBL/GenBank/DDBJ databases">
        <title>Comparative Genomics of Spacecraft Associated Microbes.</title>
        <authorList>
            <person name="Tran M.T."/>
            <person name="Wright A."/>
            <person name="Seuylemezian A."/>
            <person name="Eisen J."/>
            <person name="Coil D."/>
        </authorList>
    </citation>
    <scope>NUCLEOTIDE SEQUENCE</scope>
    <source>
        <strain evidence="2">214.1.1</strain>
    </source>
</reference>
<keyword evidence="3" id="KW-1185">Reference proteome</keyword>
<evidence type="ECO:0000313" key="2">
    <source>
        <dbReference type="EMBL" id="MCM3712831.1"/>
    </source>
</evidence>
<protein>
    <submittedName>
        <fullName evidence="2">Sporulation protein YqfD</fullName>
    </submittedName>
</protein>
<comment type="caution">
    <text evidence="2">The sequence shown here is derived from an EMBL/GenBank/DDBJ whole genome shotgun (WGS) entry which is preliminary data.</text>
</comment>
<evidence type="ECO:0000313" key="3">
    <source>
        <dbReference type="Proteomes" id="UP001139179"/>
    </source>
</evidence>
<keyword evidence="1" id="KW-0472">Membrane</keyword>
<dbReference type="InterPro" id="IPR010690">
    <property type="entry name" value="YqfD"/>
</dbReference>
<proteinExistence type="predicted"/>
<dbReference type="Pfam" id="PF06898">
    <property type="entry name" value="YqfD"/>
    <property type="match status" value="1"/>
</dbReference>
<sequence length="395" mass="45655">MNATMINLMHGYVRVSVDGAYPERLLNRCIEEKITIWHIRRISENRIVFYMYVKDVRRLRPLLRLTSCKARFIQRRGGPFFFKRMLGRSGFVAGLCGFFIVMFVLSNMIWHIEIKGASPQVEHELRQVMTEMGIKRGAFHFSLPSVELIQRDVTEAVAGATWVGVRKKGTTFEFEVVEQQLPEEAERHSPRHLIATKEAVIHDIFVEHGQAMVKPNDFVRKGDILVSGYIGKEGRAEVVPAQAVVRGEIWYKSTVSIPLETVFTTLTGERQTKHYVTFSDVSVPIWGFSRQTLEQYQPFEQETPIRIWKWTLPLTYKRVDYYETDQYARSYTKEEAIEAAKERARVDLVKHLPEEAEILGEKVLHEALGNGKVNLQIHYQVLEDITSEKPIIQGD</sequence>
<dbReference type="AlphaFoldDB" id="A0A9X2DLT6"/>
<feature type="transmembrane region" description="Helical" evidence="1">
    <location>
        <begin position="90"/>
        <end position="110"/>
    </location>
</feature>
<dbReference type="RefSeq" id="WP_251221679.1">
    <property type="nucleotide sequence ID" value="NZ_JAMBOL010000001.1"/>
</dbReference>
<gene>
    <name evidence="2" type="primary">yqfD</name>
    <name evidence="2" type="ORF">M3202_01935</name>
</gene>
<keyword evidence="1" id="KW-1133">Transmembrane helix</keyword>
<name>A0A9X2DLT6_9BACI</name>